<reference evidence="1 2" key="1">
    <citation type="submission" date="2019-05" db="EMBL/GenBank/DDBJ databases">
        <title>Another draft genome of Portunus trituberculatus and its Hox gene families provides insights of decapod evolution.</title>
        <authorList>
            <person name="Jeong J.-H."/>
            <person name="Song I."/>
            <person name="Kim S."/>
            <person name="Choi T."/>
            <person name="Kim D."/>
            <person name="Ryu S."/>
            <person name="Kim W."/>
        </authorList>
    </citation>
    <scope>NUCLEOTIDE SEQUENCE [LARGE SCALE GENOMIC DNA]</scope>
    <source>
        <tissue evidence="1">Muscle</tissue>
    </source>
</reference>
<protein>
    <submittedName>
        <fullName evidence="1">Uncharacterized protein</fullName>
    </submittedName>
</protein>
<accession>A0A5B7KDD5</accession>
<proteinExistence type="predicted"/>
<evidence type="ECO:0000313" key="2">
    <source>
        <dbReference type="Proteomes" id="UP000324222"/>
    </source>
</evidence>
<keyword evidence="2" id="KW-1185">Reference proteome</keyword>
<dbReference type="Proteomes" id="UP000324222">
    <property type="component" value="Unassembled WGS sequence"/>
</dbReference>
<organism evidence="1 2">
    <name type="scientific">Portunus trituberculatus</name>
    <name type="common">Swimming crab</name>
    <name type="synonym">Neptunus trituberculatus</name>
    <dbReference type="NCBI Taxonomy" id="210409"/>
    <lineage>
        <taxon>Eukaryota</taxon>
        <taxon>Metazoa</taxon>
        <taxon>Ecdysozoa</taxon>
        <taxon>Arthropoda</taxon>
        <taxon>Crustacea</taxon>
        <taxon>Multicrustacea</taxon>
        <taxon>Malacostraca</taxon>
        <taxon>Eumalacostraca</taxon>
        <taxon>Eucarida</taxon>
        <taxon>Decapoda</taxon>
        <taxon>Pleocyemata</taxon>
        <taxon>Brachyura</taxon>
        <taxon>Eubrachyura</taxon>
        <taxon>Portunoidea</taxon>
        <taxon>Portunidae</taxon>
        <taxon>Portuninae</taxon>
        <taxon>Portunus</taxon>
    </lineage>
</organism>
<name>A0A5B7KDD5_PORTR</name>
<comment type="caution">
    <text evidence="1">The sequence shown here is derived from an EMBL/GenBank/DDBJ whole genome shotgun (WGS) entry which is preliminary data.</text>
</comment>
<dbReference type="EMBL" id="VSRR010153586">
    <property type="protein sequence ID" value="MPD06901.1"/>
    <property type="molecule type" value="Genomic_DNA"/>
</dbReference>
<gene>
    <name evidence="1" type="ORF">E2C01_102734</name>
</gene>
<sequence>MKTLNRRRHEGRAWAGQGDSLMSTTCPRVYHHHPLPSSLSHALAPTLTLTLTLTPTLRPSSLQ</sequence>
<dbReference type="AlphaFoldDB" id="A0A5B7KDD5"/>
<evidence type="ECO:0000313" key="1">
    <source>
        <dbReference type="EMBL" id="MPD06901.1"/>
    </source>
</evidence>